<accession>A0A1J7IM55</accession>
<evidence type="ECO:0000313" key="2">
    <source>
        <dbReference type="Proteomes" id="UP000182658"/>
    </source>
</evidence>
<dbReference type="AlphaFoldDB" id="A0A1J7IM55"/>
<proteinExistence type="predicted"/>
<dbReference type="STRING" id="1408157.A0A1J7IM55"/>
<dbReference type="SUPFAM" id="SSF56112">
    <property type="entry name" value="Protein kinase-like (PK-like)"/>
    <property type="match status" value="1"/>
</dbReference>
<reference evidence="1 2" key="1">
    <citation type="submission" date="2016-10" db="EMBL/GenBank/DDBJ databases">
        <title>Draft genome sequence of Coniochaeta ligniaria NRRL30616, a lignocellulolytic fungus for bioabatement of inhibitors in plant biomass hydrolysates.</title>
        <authorList>
            <consortium name="DOE Joint Genome Institute"/>
            <person name="Jimenez D.J."/>
            <person name="Hector R.E."/>
            <person name="Riley R."/>
            <person name="Sun H."/>
            <person name="Grigoriev I.V."/>
            <person name="Van Elsas J.D."/>
            <person name="Nichols N.N."/>
        </authorList>
    </citation>
    <scope>NUCLEOTIDE SEQUENCE [LARGE SCALE GENOMIC DNA]</scope>
    <source>
        <strain evidence="1 2">NRRL 30616</strain>
    </source>
</reference>
<gene>
    <name evidence="1" type="ORF">CONLIGDRAFT_577520</name>
</gene>
<organism evidence="1 2">
    <name type="scientific">Coniochaeta ligniaria NRRL 30616</name>
    <dbReference type="NCBI Taxonomy" id="1408157"/>
    <lineage>
        <taxon>Eukaryota</taxon>
        <taxon>Fungi</taxon>
        <taxon>Dikarya</taxon>
        <taxon>Ascomycota</taxon>
        <taxon>Pezizomycotina</taxon>
        <taxon>Sordariomycetes</taxon>
        <taxon>Sordariomycetidae</taxon>
        <taxon>Coniochaetales</taxon>
        <taxon>Coniochaetaceae</taxon>
        <taxon>Coniochaeta</taxon>
    </lineage>
</organism>
<name>A0A1J7IM55_9PEZI</name>
<dbReference type="Proteomes" id="UP000182658">
    <property type="component" value="Unassembled WGS sequence"/>
</dbReference>
<evidence type="ECO:0008006" key="3">
    <source>
        <dbReference type="Google" id="ProtNLM"/>
    </source>
</evidence>
<keyword evidence="2" id="KW-1185">Reference proteome</keyword>
<protein>
    <recommendedName>
        <fullName evidence="3">Alpha-galactosidase A</fullName>
    </recommendedName>
</protein>
<dbReference type="OrthoDB" id="2687876at2759"/>
<dbReference type="Gene3D" id="1.10.510.10">
    <property type="entry name" value="Transferase(Phosphotransferase) domain 1"/>
    <property type="match status" value="1"/>
</dbReference>
<sequence length="281" mass="31106">MSVQTPKNANVKLLACLVDTDDTEDSDYRFLVDGQQVKYVITAPGAFRGAEDDPDRIFEPILLGQLLPHFPTGNWNQGHVAKDRRTGEVIFAKTEIVRHAGVQNLWHPVRLNELDFTQQVRLSQRVHVSAHPELNDGKPILVKLAVWPWEIAYMEVETTAYQLINGSGIGPKFFGHVTEGRDGRVVGFAVEWVEGARAAGLGDIESCKEALRRLHELGIRSGDINKHNFLVRDGHGVVLVDFETAKQDCPTEDLEDVMSALESSLADGGIKGRPDASRVLP</sequence>
<dbReference type="InParanoid" id="A0A1J7IM55"/>
<dbReference type="EMBL" id="KV875098">
    <property type="protein sequence ID" value="OIW28339.1"/>
    <property type="molecule type" value="Genomic_DNA"/>
</dbReference>
<dbReference type="InterPro" id="IPR011009">
    <property type="entry name" value="Kinase-like_dom_sf"/>
</dbReference>
<evidence type="ECO:0000313" key="1">
    <source>
        <dbReference type="EMBL" id="OIW28339.1"/>
    </source>
</evidence>